<accession>A0A8X6Y3Z9</accession>
<evidence type="ECO:0000313" key="2">
    <source>
        <dbReference type="Proteomes" id="UP000886998"/>
    </source>
</evidence>
<name>A0A8X6Y3Z9_9ARAC</name>
<keyword evidence="2" id="KW-1185">Reference proteome</keyword>
<organism evidence="1 2">
    <name type="scientific">Trichonephila inaurata madagascariensis</name>
    <dbReference type="NCBI Taxonomy" id="2747483"/>
    <lineage>
        <taxon>Eukaryota</taxon>
        <taxon>Metazoa</taxon>
        <taxon>Ecdysozoa</taxon>
        <taxon>Arthropoda</taxon>
        <taxon>Chelicerata</taxon>
        <taxon>Arachnida</taxon>
        <taxon>Araneae</taxon>
        <taxon>Araneomorphae</taxon>
        <taxon>Entelegynae</taxon>
        <taxon>Araneoidea</taxon>
        <taxon>Nephilidae</taxon>
        <taxon>Trichonephila</taxon>
        <taxon>Trichonephila inaurata</taxon>
    </lineage>
</organism>
<dbReference type="Proteomes" id="UP000886998">
    <property type="component" value="Unassembled WGS sequence"/>
</dbReference>
<gene>
    <name evidence="1" type="ORF">TNIN_285541</name>
</gene>
<dbReference type="AlphaFoldDB" id="A0A8X6Y3Z9"/>
<dbReference type="EMBL" id="BMAV01014940">
    <property type="protein sequence ID" value="GFY63793.1"/>
    <property type="molecule type" value="Genomic_DNA"/>
</dbReference>
<comment type="caution">
    <text evidence="1">The sequence shown here is derived from an EMBL/GenBank/DDBJ whole genome shotgun (WGS) entry which is preliminary data.</text>
</comment>
<sequence length="76" mass="8698">MTSNHVFYAFYYDDRPTQKTTAGERCDLEPQAFESPSLPHSSSILTPLLANLKPFVSLSIICYSHHDGFAEEWWTT</sequence>
<reference evidence="1" key="1">
    <citation type="submission" date="2020-08" db="EMBL/GenBank/DDBJ databases">
        <title>Multicomponent nature underlies the extraordinary mechanical properties of spider dragline silk.</title>
        <authorList>
            <person name="Kono N."/>
            <person name="Nakamura H."/>
            <person name="Mori M."/>
            <person name="Yoshida Y."/>
            <person name="Ohtoshi R."/>
            <person name="Malay A.D."/>
            <person name="Moran D.A.P."/>
            <person name="Tomita M."/>
            <person name="Numata K."/>
            <person name="Arakawa K."/>
        </authorList>
    </citation>
    <scope>NUCLEOTIDE SEQUENCE</scope>
</reference>
<protein>
    <submittedName>
        <fullName evidence="1">Uncharacterized protein</fullName>
    </submittedName>
</protein>
<proteinExistence type="predicted"/>
<evidence type="ECO:0000313" key="1">
    <source>
        <dbReference type="EMBL" id="GFY63793.1"/>
    </source>
</evidence>